<protein>
    <submittedName>
        <fullName evidence="2">Isoamylase early set domain-containing protein</fullName>
    </submittedName>
</protein>
<evidence type="ECO:0000313" key="3">
    <source>
        <dbReference type="Proteomes" id="UP001207408"/>
    </source>
</evidence>
<feature type="domain" description="AMP-activated protein kinase glycogen-binding" evidence="1">
    <location>
        <begin position="29"/>
        <end position="90"/>
    </location>
</feature>
<name>A0AAE3MCG4_9BACT</name>
<accession>A0AAE3MCG4</accession>
<comment type="caution">
    <text evidence="2">The sequence shown here is derived from an EMBL/GenBank/DDBJ whole genome shotgun (WGS) entry which is preliminary data.</text>
</comment>
<gene>
    <name evidence="2" type="ORF">OM074_05415</name>
</gene>
<dbReference type="Gene3D" id="2.60.40.10">
    <property type="entry name" value="Immunoglobulins"/>
    <property type="match status" value="1"/>
</dbReference>
<proteinExistence type="predicted"/>
<sequence>MSIKKQFLKSKPECKVTFKFEKKDGLKPESVKVIGDFNDWDTAVEPMKPLKSGDFTQTLNLSSGSEFQFRYLVDDSQWINDEEADCFVDNGMGTSEQNGVLQL</sequence>
<evidence type="ECO:0000259" key="1">
    <source>
        <dbReference type="Pfam" id="PF16561"/>
    </source>
</evidence>
<dbReference type="InterPro" id="IPR014756">
    <property type="entry name" value="Ig_E-set"/>
</dbReference>
<dbReference type="Proteomes" id="UP001207408">
    <property type="component" value="Unassembled WGS sequence"/>
</dbReference>
<dbReference type="InterPro" id="IPR013783">
    <property type="entry name" value="Ig-like_fold"/>
</dbReference>
<keyword evidence="3" id="KW-1185">Reference proteome</keyword>
<dbReference type="AlphaFoldDB" id="A0AAE3MCG4"/>
<dbReference type="SUPFAM" id="SSF81296">
    <property type="entry name" value="E set domains"/>
    <property type="match status" value="1"/>
</dbReference>
<dbReference type="InterPro" id="IPR032640">
    <property type="entry name" value="AMPK1_CBM"/>
</dbReference>
<dbReference type="Pfam" id="PF16561">
    <property type="entry name" value="AMPK1_CBM"/>
    <property type="match status" value="1"/>
</dbReference>
<dbReference type="CDD" id="cd07184">
    <property type="entry name" value="E_set_Isoamylase_like_N"/>
    <property type="match status" value="1"/>
</dbReference>
<organism evidence="2 3">
    <name type="scientific">Plebeiibacterium marinum</name>
    <dbReference type="NCBI Taxonomy" id="2992111"/>
    <lineage>
        <taxon>Bacteria</taxon>
        <taxon>Pseudomonadati</taxon>
        <taxon>Bacteroidota</taxon>
        <taxon>Bacteroidia</taxon>
        <taxon>Marinilabiliales</taxon>
        <taxon>Marinilabiliaceae</taxon>
        <taxon>Plebeiibacterium</taxon>
    </lineage>
</organism>
<dbReference type="EMBL" id="JAPDPI010000007">
    <property type="protein sequence ID" value="MCW3805054.1"/>
    <property type="molecule type" value="Genomic_DNA"/>
</dbReference>
<dbReference type="RefSeq" id="WP_301198286.1">
    <property type="nucleotide sequence ID" value="NZ_JAPDPI010000007.1"/>
</dbReference>
<evidence type="ECO:0000313" key="2">
    <source>
        <dbReference type="EMBL" id="MCW3805054.1"/>
    </source>
</evidence>
<reference evidence="2" key="1">
    <citation type="submission" date="2022-10" db="EMBL/GenBank/DDBJ databases">
        <authorList>
            <person name="Yu W.X."/>
        </authorList>
    </citation>
    <scope>NUCLEOTIDE SEQUENCE</scope>
    <source>
        <strain evidence="2">D04</strain>
    </source>
</reference>